<dbReference type="RefSeq" id="WP_034538052.1">
    <property type="nucleotide sequence ID" value="NZ_JBELZU010000004.1"/>
</dbReference>
<dbReference type="SUPFAM" id="SSF56399">
    <property type="entry name" value="ADP-ribosylation"/>
    <property type="match status" value="1"/>
</dbReference>
<proteinExistence type="predicted"/>
<dbReference type="Pfam" id="PF10386">
    <property type="entry name" value="DUF2441"/>
    <property type="match status" value="1"/>
</dbReference>
<organism evidence="1 2">
    <name type="scientific">Carnobacterium inhibens</name>
    <dbReference type="NCBI Taxonomy" id="147709"/>
    <lineage>
        <taxon>Bacteria</taxon>
        <taxon>Bacillati</taxon>
        <taxon>Bacillota</taxon>
        <taxon>Bacilli</taxon>
        <taxon>Lactobacillales</taxon>
        <taxon>Carnobacteriaceae</taxon>
        <taxon>Carnobacterium</taxon>
    </lineage>
</organism>
<gene>
    <name evidence="1" type="ORF">GLO26_07290</name>
</gene>
<keyword evidence="2" id="KW-1185">Reference proteome</keyword>
<dbReference type="Proteomes" id="UP000638836">
    <property type="component" value="Unassembled WGS sequence"/>
</dbReference>
<evidence type="ECO:0000313" key="1">
    <source>
        <dbReference type="EMBL" id="MBC9825627.1"/>
    </source>
</evidence>
<accession>A0ABR7TD52</accession>
<sequence length="189" mass="22176">MNLQYYHLVTRKPMHVGQKIVFDKTHKNRLYSFFLDNNFKNKTNETVDQIIHRLDSSIDDVELSFLKNSQSHTSRAIREVITEMIRLEYFPTLPSRFECLYGSDSLQGIFEWKELFESYNREILQIVKLKTSGPIFKGNADSLPSLENCSFLEKIDQAKEYWSSPAENYLTEVLIGGEIFVTEIIEDFQ</sequence>
<dbReference type="InterPro" id="IPR018840">
    <property type="entry name" value="DUF2441"/>
</dbReference>
<evidence type="ECO:0000313" key="2">
    <source>
        <dbReference type="Proteomes" id="UP000638836"/>
    </source>
</evidence>
<reference evidence="1 2" key="1">
    <citation type="journal article" date="2020" name="Microorganisms">
        <title>New Insight into Antimicrobial Compounds from Food and Marine-Sourced Carnobacterium Species through Phenotype and Genome Analyses.</title>
        <authorList>
            <person name="Begrem S."/>
            <person name="Ivaniuk F."/>
            <person name="Gigout-Chevalier F."/>
            <person name="Kolypczuk L."/>
            <person name="Bonnetot S."/>
            <person name="Leroi F."/>
            <person name="Grovel O."/>
            <person name="Delbarre-Ladrat C."/>
            <person name="Passerini D."/>
        </authorList>
    </citation>
    <scope>NUCLEOTIDE SEQUENCE [LARGE SCALE GENOMIC DNA]</scope>
    <source>
        <strain evidence="1 2">MIP2551</strain>
    </source>
</reference>
<comment type="caution">
    <text evidence="1">The sequence shown here is derived from an EMBL/GenBank/DDBJ whole genome shotgun (WGS) entry which is preliminary data.</text>
</comment>
<name>A0ABR7TD52_9LACT</name>
<protein>
    <submittedName>
        <fullName evidence="1">DUF2441 domain-containing protein</fullName>
    </submittedName>
</protein>
<dbReference type="Gene3D" id="3.20.170.10">
    <property type="entry name" value="ADP-ribosylation domain"/>
    <property type="match status" value="1"/>
</dbReference>
<dbReference type="EMBL" id="WNJQ01000005">
    <property type="protein sequence ID" value="MBC9825627.1"/>
    <property type="molecule type" value="Genomic_DNA"/>
</dbReference>
<dbReference type="Gene3D" id="1.10.3800.10">
    <property type="entry name" value="ADP-ribosylation domain"/>
    <property type="match status" value="1"/>
</dbReference>